<dbReference type="OrthoDB" id="9786026at2"/>
<sequence>MTKKCLLILNPISGDNGITGAELKEMAEVHLSNYEISLWETTGKDDDEKILQQFEELKPELVLIGGGDGTIKLVSKSLHGKDVPLGVLPLGSANGLAKCLGINDIVDTWESIRQEQAHAVDAIHINGELCLHLADFGMNANLIKKFEQEEKRGMIGYVKHSLKEIFGAEVKKYRLTIDEESIEVEAKMIVIANGDQYGTGALINCGGLINDGKFEVIALNPQTADDYIRSSIRLFRGDLHRDEVCTAWRMKSCEIVNIENAEFQIDGEMIGKPAAIEAKIEKHAFRFYTGKDFLTHHISSE</sequence>
<dbReference type="EMBL" id="QKZT01000009">
    <property type="protein sequence ID" value="PZX51449.1"/>
    <property type="molecule type" value="Genomic_DNA"/>
</dbReference>
<name>A0A2W7RBC7_9BACT</name>
<evidence type="ECO:0000259" key="1">
    <source>
        <dbReference type="PROSITE" id="PS50146"/>
    </source>
</evidence>
<dbReference type="PANTHER" id="PTHR30492">
    <property type="entry name" value="METHYLGLYOXAL SYNTHASE"/>
    <property type="match status" value="1"/>
</dbReference>
<dbReference type="PANTHER" id="PTHR30492:SF0">
    <property type="entry name" value="METHYLGLYOXAL SYNTHASE"/>
    <property type="match status" value="1"/>
</dbReference>
<dbReference type="Pfam" id="PF00781">
    <property type="entry name" value="DAGK_cat"/>
    <property type="match status" value="1"/>
</dbReference>
<dbReference type="GO" id="GO:0016301">
    <property type="term" value="F:kinase activity"/>
    <property type="evidence" value="ECO:0007669"/>
    <property type="project" value="UniProtKB-KW"/>
</dbReference>
<dbReference type="Proteomes" id="UP000248882">
    <property type="component" value="Unassembled WGS sequence"/>
</dbReference>
<dbReference type="Pfam" id="PF19279">
    <property type="entry name" value="YegS_C"/>
    <property type="match status" value="1"/>
</dbReference>
<dbReference type="InterPro" id="IPR016064">
    <property type="entry name" value="NAD/diacylglycerol_kinase_sf"/>
</dbReference>
<proteinExistence type="predicted"/>
<dbReference type="InterPro" id="IPR017438">
    <property type="entry name" value="ATP-NAD_kinase_N"/>
</dbReference>
<dbReference type="SUPFAM" id="SSF111331">
    <property type="entry name" value="NAD kinase/diacylglycerol kinase-like"/>
    <property type="match status" value="1"/>
</dbReference>
<accession>A0A2W7RBC7</accession>
<dbReference type="GO" id="GO:0008929">
    <property type="term" value="F:methylglyoxal synthase activity"/>
    <property type="evidence" value="ECO:0007669"/>
    <property type="project" value="InterPro"/>
</dbReference>
<dbReference type="RefSeq" id="WP_158531178.1">
    <property type="nucleotide sequence ID" value="NZ_QKZT01000009.1"/>
</dbReference>
<protein>
    <submittedName>
        <fullName evidence="2">Diacylglycerol kinase family enzyme</fullName>
    </submittedName>
</protein>
<dbReference type="GO" id="GO:0005829">
    <property type="term" value="C:cytosol"/>
    <property type="evidence" value="ECO:0007669"/>
    <property type="project" value="TreeGrafter"/>
</dbReference>
<keyword evidence="2" id="KW-0418">Kinase</keyword>
<dbReference type="InterPro" id="IPR001206">
    <property type="entry name" value="Diacylglycerol_kinase_cat_dom"/>
</dbReference>
<organism evidence="2 3">
    <name type="scientific">Algoriphagus chordae</name>
    <dbReference type="NCBI Taxonomy" id="237019"/>
    <lineage>
        <taxon>Bacteria</taxon>
        <taxon>Pseudomonadati</taxon>
        <taxon>Bacteroidota</taxon>
        <taxon>Cytophagia</taxon>
        <taxon>Cytophagales</taxon>
        <taxon>Cyclobacteriaceae</taxon>
        <taxon>Algoriphagus</taxon>
    </lineage>
</organism>
<dbReference type="PROSITE" id="PS50146">
    <property type="entry name" value="DAGK"/>
    <property type="match status" value="1"/>
</dbReference>
<keyword evidence="3" id="KW-1185">Reference proteome</keyword>
<evidence type="ECO:0000313" key="2">
    <source>
        <dbReference type="EMBL" id="PZX51449.1"/>
    </source>
</evidence>
<reference evidence="2 3" key="1">
    <citation type="submission" date="2018-06" db="EMBL/GenBank/DDBJ databases">
        <title>Genomic Encyclopedia of Archaeal and Bacterial Type Strains, Phase II (KMG-II): from individual species to whole genera.</title>
        <authorList>
            <person name="Goeker M."/>
        </authorList>
    </citation>
    <scope>NUCLEOTIDE SEQUENCE [LARGE SCALE GENOMIC DNA]</scope>
    <source>
        <strain evidence="2 3">DSM 19830</strain>
    </source>
</reference>
<evidence type="ECO:0000313" key="3">
    <source>
        <dbReference type="Proteomes" id="UP000248882"/>
    </source>
</evidence>
<dbReference type="InterPro" id="IPR045540">
    <property type="entry name" value="YegS/DAGK_C"/>
</dbReference>
<dbReference type="SMART" id="SM00046">
    <property type="entry name" value="DAGKc"/>
    <property type="match status" value="1"/>
</dbReference>
<dbReference type="AlphaFoldDB" id="A0A2W7RBC7"/>
<keyword evidence="2" id="KW-0808">Transferase</keyword>
<feature type="domain" description="DAGKc" evidence="1">
    <location>
        <begin position="1"/>
        <end position="129"/>
    </location>
</feature>
<gene>
    <name evidence="2" type="ORF">LV85_02393</name>
</gene>
<dbReference type="InterPro" id="IPR004363">
    <property type="entry name" value="Methylgl_synth"/>
</dbReference>
<comment type="caution">
    <text evidence="2">The sequence shown here is derived from an EMBL/GenBank/DDBJ whole genome shotgun (WGS) entry which is preliminary data.</text>
</comment>
<dbReference type="Gene3D" id="2.60.200.40">
    <property type="match status" value="1"/>
</dbReference>
<dbReference type="GO" id="GO:0019242">
    <property type="term" value="P:methylglyoxal biosynthetic process"/>
    <property type="evidence" value="ECO:0007669"/>
    <property type="project" value="InterPro"/>
</dbReference>
<dbReference type="Gene3D" id="3.40.50.10330">
    <property type="entry name" value="Probable inorganic polyphosphate/atp-NAD kinase, domain 1"/>
    <property type="match status" value="1"/>
</dbReference>